<dbReference type="EnsemblMetazoa" id="AFUN010634-RA">
    <property type="protein sequence ID" value="AFUN010634-PA"/>
    <property type="gene ID" value="AFUN010634"/>
</dbReference>
<organism evidence="1">
    <name type="scientific">Anopheles funestus</name>
    <name type="common">African malaria mosquito</name>
    <dbReference type="NCBI Taxonomy" id="62324"/>
    <lineage>
        <taxon>Eukaryota</taxon>
        <taxon>Metazoa</taxon>
        <taxon>Ecdysozoa</taxon>
        <taxon>Arthropoda</taxon>
        <taxon>Hexapoda</taxon>
        <taxon>Insecta</taxon>
        <taxon>Pterygota</taxon>
        <taxon>Neoptera</taxon>
        <taxon>Endopterygota</taxon>
        <taxon>Diptera</taxon>
        <taxon>Nematocera</taxon>
        <taxon>Culicoidea</taxon>
        <taxon>Culicidae</taxon>
        <taxon>Anophelinae</taxon>
        <taxon>Anopheles</taxon>
    </lineage>
</organism>
<dbReference type="AlphaFoldDB" id="A0A182RWH4"/>
<sequence length="127" mass="15133">MQKQFDKGSLEISSSEDDVLIVDSVERDHQMAERLHLQYQAETVELFSDSDDEVILQATEMETTMPSKIAKKRRDLNNDEFFMDELQVYVIPKYNFEWKFIDVLPDIAAIFTKFDALYFQYRFKNKK</sequence>
<protein>
    <submittedName>
        <fullName evidence="1">Uncharacterized protein</fullName>
    </submittedName>
</protein>
<dbReference type="VEuPathDB" id="VectorBase:AFUN2_012974"/>
<evidence type="ECO:0000313" key="1">
    <source>
        <dbReference type="EnsemblMetazoa" id="AFUN010634-PA"/>
    </source>
</evidence>
<accession>A0A182RWH4</accession>
<dbReference type="STRING" id="62324.A0A182RWH4"/>
<reference evidence="1" key="1">
    <citation type="submission" date="2020-05" db="UniProtKB">
        <authorList>
            <consortium name="EnsemblMetazoa"/>
        </authorList>
    </citation>
    <scope>IDENTIFICATION</scope>
    <source>
        <strain evidence="1">FUMOZ</strain>
    </source>
</reference>
<name>A0A182RWH4_ANOFN</name>
<dbReference type="VEuPathDB" id="VectorBase:AFUN010634"/>
<proteinExistence type="predicted"/>